<dbReference type="InterPro" id="IPR013196">
    <property type="entry name" value="HTH_11"/>
</dbReference>
<gene>
    <name evidence="6" type="ORF">ABLG96_04250</name>
</gene>
<accession>A0AAU8DSC5</accession>
<evidence type="ECO:0000256" key="2">
    <source>
        <dbReference type="ARBA" id="ARBA00023125"/>
    </source>
</evidence>
<keyword evidence="2" id="KW-0238">DNA-binding</keyword>
<evidence type="ECO:0000256" key="4">
    <source>
        <dbReference type="SAM" id="MobiDB-lite"/>
    </source>
</evidence>
<dbReference type="InterPro" id="IPR018356">
    <property type="entry name" value="Tscrpt_reg_HTH_DeoR_CS"/>
</dbReference>
<dbReference type="PROSITE" id="PS52050">
    <property type="entry name" value="WYL"/>
    <property type="match status" value="1"/>
</dbReference>
<dbReference type="SMART" id="SM00420">
    <property type="entry name" value="HTH_DEOR"/>
    <property type="match status" value="1"/>
</dbReference>
<dbReference type="InterPro" id="IPR001034">
    <property type="entry name" value="DeoR_HTH"/>
</dbReference>
<dbReference type="SUPFAM" id="SSF46785">
    <property type="entry name" value="Winged helix' DNA-binding domain"/>
    <property type="match status" value="1"/>
</dbReference>
<reference evidence="6" key="1">
    <citation type="submission" date="2024-05" db="EMBL/GenBank/DDBJ databases">
        <authorList>
            <person name="Cai S.Y."/>
            <person name="Jin L.M."/>
            <person name="Li H.R."/>
        </authorList>
    </citation>
    <scope>NUCLEOTIDE SEQUENCE</scope>
    <source>
        <strain evidence="6">A5-74</strain>
    </source>
</reference>
<protein>
    <submittedName>
        <fullName evidence="6">WYL domain-containing protein</fullName>
    </submittedName>
</protein>
<feature type="domain" description="HTH deoR-type" evidence="5">
    <location>
        <begin position="1"/>
        <end position="59"/>
    </location>
</feature>
<keyword evidence="1" id="KW-0805">Transcription regulation</keyword>
<organism evidence="6">
    <name type="scientific">Nakamurella sp. A5-74</name>
    <dbReference type="NCBI Taxonomy" id="3158264"/>
    <lineage>
        <taxon>Bacteria</taxon>
        <taxon>Bacillati</taxon>
        <taxon>Actinomycetota</taxon>
        <taxon>Actinomycetes</taxon>
        <taxon>Nakamurellales</taxon>
        <taxon>Nakamurellaceae</taxon>
        <taxon>Nakamurella</taxon>
    </lineage>
</organism>
<evidence type="ECO:0000313" key="6">
    <source>
        <dbReference type="EMBL" id="XCG64557.1"/>
    </source>
</evidence>
<dbReference type="Pfam" id="PF08279">
    <property type="entry name" value="HTH_11"/>
    <property type="match status" value="1"/>
</dbReference>
<dbReference type="InterPro" id="IPR036388">
    <property type="entry name" value="WH-like_DNA-bd_sf"/>
</dbReference>
<name>A0AAU8DSC5_9ACTN</name>
<dbReference type="InterPro" id="IPR036390">
    <property type="entry name" value="WH_DNA-bd_sf"/>
</dbReference>
<dbReference type="InterPro" id="IPR051534">
    <property type="entry name" value="CBASS_pafABC_assoc_protein"/>
</dbReference>
<dbReference type="AlphaFoldDB" id="A0AAU8DSC5"/>
<evidence type="ECO:0000256" key="1">
    <source>
        <dbReference type="ARBA" id="ARBA00023015"/>
    </source>
</evidence>
<feature type="region of interest" description="Disordered" evidence="4">
    <location>
        <begin position="319"/>
        <end position="342"/>
    </location>
</feature>
<dbReference type="PANTHER" id="PTHR34580:SF3">
    <property type="entry name" value="PROTEIN PAFB"/>
    <property type="match status" value="1"/>
</dbReference>
<dbReference type="GO" id="GO:0003677">
    <property type="term" value="F:DNA binding"/>
    <property type="evidence" value="ECO:0007669"/>
    <property type="project" value="UniProtKB-KW"/>
</dbReference>
<proteinExistence type="predicted"/>
<dbReference type="RefSeq" id="WP_353650170.1">
    <property type="nucleotide sequence ID" value="NZ_CP159218.1"/>
</dbReference>
<feature type="compositionally biased region" description="Low complexity" evidence="4">
    <location>
        <begin position="323"/>
        <end position="342"/>
    </location>
</feature>
<dbReference type="InterPro" id="IPR026881">
    <property type="entry name" value="WYL_dom"/>
</dbReference>
<dbReference type="GO" id="GO:0003700">
    <property type="term" value="F:DNA-binding transcription factor activity"/>
    <property type="evidence" value="ECO:0007669"/>
    <property type="project" value="InterPro"/>
</dbReference>
<sequence>MDRITRMLDLLRARERTTTGELAEQLGASERTVRRDLGQMSERGVEVAVTPGRHGGVRLVRDSSLPALRFTDEEALALALALALGAAAGDSRLAAAVAGARTRLSRVLSDKYGAALASLADVVAAQQISLLGDDPVADAQLLALALATARRHHVQIDYRGPTGTASRPLDPYGVVQMAGHWYVTGFCGLRRAVRTFRIDRITRVHETDLRIVVPPDFDAQATVAAGIRGSGTATLRCEVLFLAAAEDVRALAPAHRMEILPAPAGTPAPAVVGVIRAEPRHLRAVALMLLGADLPLEIIVPDALRQRLSAVARDAAAMAGKRGTSASGPSPASGPLLLTDLA</sequence>
<dbReference type="EMBL" id="CP159218">
    <property type="protein sequence ID" value="XCG64557.1"/>
    <property type="molecule type" value="Genomic_DNA"/>
</dbReference>
<evidence type="ECO:0000256" key="3">
    <source>
        <dbReference type="ARBA" id="ARBA00023163"/>
    </source>
</evidence>
<keyword evidence="3" id="KW-0804">Transcription</keyword>
<dbReference type="Pfam" id="PF13280">
    <property type="entry name" value="WYL"/>
    <property type="match status" value="1"/>
</dbReference>
<dbReference type="PROSITE" id="PS51000">
    <property type="entry name" value="HTH_DEOR_2"/>
    <property type="match status" value="1"/>
</dbReference>
<dbReference type="PROSITE" id="PS00894">
    <property type="entry name" value="HTH_DEOR_1"/>
    <property type="match status" value="1"/>
</dbReference>
<dbReference type="Gene3D" id="1.10.10.10">
    <property type="entry name" value="Winged helix-like DNA-binding domain superfamily/Winged helix DNA-binding domain"/>
    <property type="match status" value="1"/>
</dbReference>
<evidence type="ECO:0000259" key="5">
    <source>
        <dbReference type="PROSITE" id="PS51000"/>
    </source>
</evidence>
<dbReference type="PANTHER" id="PTHR34580">
    <property type="match status" value="1"/>
</dbReference>